<dbReference type="InterPro" id="IPR029068">
    <property type="entry name" value="Glyas_Bleomycin-R_OHBP_Dase"/>
</dbReference>
<name>A0A068NXA4_FIMGI</name>
<dbReference type="SUPFAM" id="SSF54593">
    <property type="entry name" value="Glyoxalase/Bleomycin resistance protein/Dihydroxybiphenyl dioxygenase"/>
    <property type="match status" value="1"/>
</dbReference>
<feature type="domain" description="VOC" evidence="1">
    <location>
        <begin position="1"/>
        <end position="103"/>
    </location>
</feature>
<dbReference type="HOGENOM" id="CLU_1989699_0_0_0"/>
<reference evidence="2 3" key="1">
    <citation type="journal article" date="2014" name="PLoS ONE">
        <title>The first complete genome sequence of the class fimbriimonadia in the phylum armatimonadetes.</title>
        <authorList>
            <person name="Hu Z.Y."/>
            <person name="Wang Y.Z."/>
            <person name="Im W.T."/>
            <person name="Wang S.Y."/>
            <person name="Zhao G.P."/>
            <person name="Zheng H.J."/>
            <person name="Quan Z.X."/>
        </authorList>
    </citation>
    <scope>NUCLEOTIDE SEQUENCE [LARGE SCALE GENOMIC DNA]</scope>
    <source>
        <strain evidence="2">Gsoil 348</strain>
    </source>
</reference>
<dbReference type="AlphaFoldDB" id="A0A068NXA4"/>
<organism evidence="2 3">
    <name type="scientific">Fimbriimonas ginsengisoli Gsoil 348</name>
    <dbReference type="NCBI Taxonomy" id="661478"/>
    <lineage>
        <taxon>Bacteria</taxon>
        <taxon>Bacillati</taxon>
        <taxon>Armatimonadota</taxon>
        <taxon>Fimbriimonadia</taxon>
        <taxon>Fimbriimonadales</taxon>
        <taxon>Fimbriimonadaceae</taxon>
        <taxon>Fimbriimonas</taxon>
    </lineage>
</organism>
<accession>A0A068NXA4</accession>
<dbReference type="PROSITE" id="PS51819">
    <property type="entry name" value="VOC"/>
    <property type="match status" value="1"/>
</dbReference>
<dbReference type="InterPro" id="IPR004360">
    <property type="entry name" value="Glyas_Fos-R_dOase_dom"/>
</dbReference>
<evidence type="ECO:0000313" key="3">
    <source>
        <dbReference type="Proteomes" id="UP000027982"/>
    </source>
</evidence>
<dbReference type="InterPro" id="IPR037523">
    <property type="entry name" value="VOC_core"/>
</dbReference>
<evidence type="ECO:0000313" key="2">
    <source>
        <dbReference type="EMBL" id="AIE86264.1"/>
    </source>
</evidence>
<protein>
    <recommendedName>
        <fullName evidence="1">VOC domain-containing protein</fullName>
    </recommendedName>
</protein>
<dbReference type="Pfam" id="PF00903">
    <property type="entry name" value="Glyoxalase"/>
    <property type="match status" value="1"/>
</dbReference>
<dbReference type="KEGG" id="fgi:OP10G_2896"/>
<sequence>MSDLRRSLAFYAELGFQQGRVDGGFAVLTWEGCELFLDERPAELLPRGTQANVRVMVADVDEIWDRVSRLGLDVMAPIGDRYYGLRDFTVLDPDGFGIRFASPIGGAE</sequence>
<dbReference type="Proteomes" id="UP000027982">
    <property type="component" value="Chromosome"/>
</dbReference>
<keyword evidence="3" id="KW-1185">Reference proteome</keyword>
<dbReference type="EMBL" id="CP007139">
    <property type="protein sequence ID" value="AIE86264.1"/>
    <property type="molecule type" value="Genomic_DNA"/>
</dbReference>
<dbReference type="Gene3D" id="3.10.180.10">
    <property type="entry name" value="2,3-Dihydroxybiphenyl 1,2-Dioxygenase, domain 1"/>
    <property type="match status" value="1"/>
</dbReference>
<proteinExistence type="predicted"/>
<gene>
    <name evidence="2" type="ORF">OP10G_2896</name>
</gene>
<evidence type="ECO:0000259" key="1">
    <source>
        <dbReference type="PROSITE" id="PS51819"/>
    </source>
</evidence>
<dbReference type="STRING" id="661478.OP10G_2896"/>